<dbReference type="EMBL" id="BGPR01000161">
    <property type="protein sequence ID" value="GBM00886.1"/>
    <property type="molecule type" value="Genomic_DNA"/>
</dbReference>
<dbReference type="AlphaFoldDB" id="A0A4Y2CAH9"/>
<evidence type="ECO:0000313" key="1">
    <source>
        <dbReference type="EMBL" id="GBM00886.1"/>
    </source>
</evidence>
<gene>
    <name evidence="1" type="ORF">AVEN_257389_1</name>
</gene>
<name>A0A4Y2CAH9_ARAVE</name>
<reference evidence="1 2" key="1">
    <citation type="journal article" date="2019" name="Sci. Rep.">
        <title>Orb-weaving spider Araneus ventricosus genome elucidates the spidroin gene catalogue.</title>
        <authorList>
            <person name="Kono N."/>
            <person name="Nakamura H."/>
            <person name="Ohtoshi R."/>
            <person name="Moran D.A.P."/>
            <person name="Shinohara A."/>
            <person name="Yoshida Y."/>
            <person name="Fujiwara M."/>
            <person name="Mori M."/>
            <person name="Tomita M."/>
            <person name="Arakawa K."/>
        </authorList>
    </citation>
    <scope>NUCLEOTIDE SEQUENCE [LARGE SCALE GENOMIC DNA]</scope>
</reference>
<organism evidence="1 2">
    <name type="scientific">Araneus ventricosus</name>
    <name type="common">Orbweaver spider</name>
    <name type="synonym">Epeira ventricosa</name>
    <dbReference type="NCBI Taxonomy" id="182803"/>
    <lineage>
        <taxon>Eukaryota</taxon>
        <taxon>Metazoa</taxon>
        <taxon>Ecdysozoa</taxon>
        <taxon>Arthropoda</taxon>
        <taxon>Chelicerata</taxon>
        <taxon>Arachnida</taxon>
        <taxon>Araneae</taxon>
        <taxon>Araneomorphae</taxon>
        <taxon>Entelegynae</taxon>
        <taxon>Araneoidea</taxon>
        <taxon>Araneidae</taxon>
        <taxon>Araneus</taxon>
    </lineage>
</organism>
<evidence type="ECO:0000313" key="2">
    <source>
        <dbReference type="Proteomes" id="UP000499080"/>
    </source>
</evidence>
<dbReference type="Proteomes" id="UP000499080">
    <property type="component" value="Unassembled WGS sequence"/>
</dbReference>
<comment type="caution">
    <text evidence="1">The sequence shown here is derived from an EMBL/GenBank/DDBJ whole genome shotgun (WGS) entry which is preliminary data.</text>
</comment>
<proteinExistence type="predicted"/>
<keyword evidence="2" id="KW-1185">Reference proteome</keyword>
<accession>A0A4Y2CAH9</accession>
<protein>
    <submittedName>
        <fullName evidence="1">Uncharacterized protein</fullName>
    </submittedName>
</protein>
<sequence length="120" mass="13933">MSPGSYITVYANIQYAFFARRWIGDNFVQLRRGSSPKNEKSIELNERTATFSYASIIWLVLCLDSSVSEEKRAFISKQYLCLLRQIYNFGVKTRHPIPFIVALLSYSAYLHIGRQNRQTV</sequence>